<dbReference type="Proteomes" id="UP000783742">
    <property type="component" value="Unassembled WGS sequence"/>
</dbReference>
<protein>
    <recommendedName>
        <fullName evidence="2">YOMG-like N-terminal domain-containing protein</fullName>
    </recommendedName>
</protein>
<organism evidence="3 4">
    <name type="scientific">Peptoniphilus ovalis</name>
    <dbReference type="NCBI Taxonomy" id="2841503"/>
    <lineage>
        <taxon>Bacteria</taxon>
        <taxon>Bacillati</taxon>
        <taxon>Bacillota</taxon>
        <taxon>Tissierellia</taxon>
        <taxon>Tissierellales</taxon>
        <taxon>Peptoniphilaceae</taxon>
        <taxon>Peptoniphilus</taxon>
    </lineage>
</organism>
<dbReference type="EMBL" id="JAHLQO010000004">
    <property type="protein sequence ID" value="MBU5669663.1"/>
    <property type="molecule type" value="Genomic_DNA"/>
</dbReference>
<name>A0ABS6FHZ2_9FIRM</name>
<dbReference type="Pfam" id="PF24049">
    <property type="entry name" value="YOMG_N"/>
    <property type="match status" value="1"/>
</dbReference>
<keyword evidence="4" id="KW-1185">Reference proteome</keyword>
<keyword evidence="1" id="KW-0175">Coiled coil</keyword>
<evidence type="ECO:0000313" key="3">
    <source>
        <dbReference type="EMBL" id="MBU5669663.1"/>
    </source>
</evidence>
<gene>
    <name evidence="3" type="ORF">KQI68_07390</name>
</gene>
<feature type="coiled-coil region" evidence="1">
    <location>
        <begin position="311"/>
        <end position="412"/>
    </location>
</feature>
<evidence type="ECO:0000313" key="4">
    <source>
        <dbReference type="Proteomes" id="UP000783742"/>
    </source>
</evidence>
<comment type="caution">
    <text evidence="3">The sequence shown here is derived from an EMBL/GenBank/DDBJ whole genome shotgun (WGS) entry which is preliminary data.</text>
</comment>
<feature type="coiled-coil region" evidence="1">
    <location>
        <begin position="723"/>
        <end position="750"/>
    </location>
</feature>
<reference evidence="3 4" key="1">
    <citation type="submission" date="2021-06" db="EMBL/GenBank/DDBJ databases">
        <authorList>
            <person name="Sun Q."/>
            <person name="Li D."/>
        </authorList>
    </citation>
    <scope>NUCLEOTIDE SEQUENCE [LARGE SCALE GENOMIC DNA]</scope>
    <source>
        <strain evidence="3 4">MSJ-1</strain>
    </source>
</reference>
<sequence>MDIAINGVDFNKKIRLHLCKPDRKPFMEIHNIKELRRKISIVGVDEISFSIPLYRPDFKGKRVRNELFDKVVGDYYIYLNDGKDDENGQYFIIQSPEEKKSSSGEAYKYVTAYSAEYVFSTKKVGDFDRESRLLYDPNYQKDKDGYDMGFLNYVESRTSWRVEYVDPKVQVKYRELKFSNTSFLDAFKVCQDKYNCLFQYNTAKETIRVVNASSESNVLGGNKGIVISDNNFISSITKKINTDDIVTRLFMYGDDTISFQNHNILGLSYVEDISFYKDFNYLSDSLTKALNKYEKAVEELTPNFKTIVKNLDNISNESARLLTQRVEKQNEVDKLKHLVDQNISNIAINVERYNSIESINEDLRRKISDSQNKQHQAEKQVVDLSNRFNSKLKELEAENDKLMELRKKLDKTKFFSTDDLREYEKYIKEGIVQDSSFKRTDEANLYEYAKDELNRLCYPSISFDIDLDDFRDMAQFETPMARLQTGDLINLESDDLDIKFEARLLEMELNYDKEGITLIFGNKFSTTDPTMYLSDLIGRIQSASNQVALRNSEWNKSIEKYSSIAKRLDSDLDLSKQAIVSAKNQKPILDERGLWLIKENPDGTIDNKQVRGINNVIAFTDDNWETVKTAITGDGINAEVIRGRLGEFVTVNANQIIVNESGDISPLERIMNELNERTKKELNGEISSSKTDLNRKIDDSKAELSGKINTNKTELSDKIVANKTELSKAVNETKQRLDDEVRRLEAFAKDYVAKYGGKTYRQRSEPTDTDISDGALWMKIDTANKLVGVYRYNGNLKRWQELDDLILKNSSYGGAKLTDDGLVTTSNGVKINKEGVVVSNISDTGTKVTSVMNAYGFFINAEKGGEKSTVFYVDKEGNLSLTAPFTNETIRMNSNGISLPATSKLEIGTNPDSFNYIRINSNGVIFGKNGFEYDTNSGKLKIGGNSGLVWDGRELTISGIPVANMKEIIEIKDKLRYLADQLNNGRMPAYVQFG</sequence>
<proteinExistence type="predicted"/>
<evidence type="ECO:0000256" key="1">
    <source>
        <dbReference type="SAM" id="Coils"/>
    </source>
</evidence>
<dbReference type="InterPro" id="IPR057796">
    <property type="entry name" value="YOMG-like_N"/>
</dbReference>
<feature type="domain" description="YOMG-like N-terminal" evidence="2">
    <location>
        <begin position="18"/>
        <end position="102"/>
    </location>
</feature>
<evidence type="ECO:0000259" key="2">
    <source>
        <dbReference type="Pfam" id="PF24049"/>
    </source>
</evidence>
<dbReference type="RefSeq" id="WP_216549497.1">
    <property type="nucleotide sequence ID" value="NZ_JAHLQO010000004.1"/>
</dbReference>
<accession>A0ABS6FHZ2</accession>